<dbReference type="PROSITE" id="PS00211">
    <property type="entry name" value="ABC_TRANSPORTER_1"/>
    <property type="match status" value="1"/>
</dbReference>
<evidence type="ECO:0000259" key="9">
    <source>
        <dbReference type="PROSITE" id="PS50893"/>
    </source>
</evidence>
<keyword evidence="11" id="KW-1185">Reference proteome</keyword>
<evidence type="ECO:0000256" key="4">
    <source>
        <dbReference type="ARBA" id="ARBA00022475"/>
    </source>
</evidence>
<dbReference type="GO" id="GO:0005524">
    <property type="term" value="F:ATP binding"/>
    <property type="evidence" value="ECO:0007669"/>
    <property type="project" value="UniProtKB-KW"/>
</dbReference>
<dbReference type="Pfam" id="PF00005">
    <property type="entry name" value="ABC_tran"/>
    <property type="match status" value="1"/>
</dbReference>
<dbReference type="InterPro" id="IPR017871">
    <property type="entry name" value="ABC_transporter-like_CS"/>
</dbReference>
<keyword evidence="4" id="KW-1003">Cell membrane</keyword>
<dbReference type="SMART" id="SM00382">
    <property type="entry name" value="AAA"/>
    <property type="match status" value="1"/>
</dbReference>
<dbReference type="KEGG" id="hbe:BEI_1552"/>
<proteinExistence type="inferred from homology"/>
<feature type="domain" description="ABC transporter" evidence="9">
    <location>
        <begin position="18"/>
        <end position="263"/>
    </location>
</feature>
<dbReference type="CDD" id="cd03262">
    <property type="entry name" value="ABC_HisP_GlnQ"/>
    <property type="match status" value="1"/>
</dbReference>
<comment type="similarity">
    <text evidence="2">Belongs to the ABC transporter superfamily.</text>
</comment>
<evidence type="ECO:0000256" key="8">
    <source>
        <dbReference type="ARBA" id="ARBA00023136"/>
    </source>
</evidence>
<dbReference type="RefSeq" id="WP_097788973.1">
    <property type="nucleotide sequence ID" value="NZ_BAAADT010000026.1"/>
</dbReference>
<dbReference type="GO" id="GO:0005886">
    <property type="term" value="C:plasma membrane"/>
    <property type="evidence" value="ECO:0007669"/>
    <property type="project" value="UniProtKB-SubCell"/>
</dbReference>
<dbReference type="GO" id="GO:0016887">
    <property type="term" value="F:ATP hydrolysis activity"/>
    <property type="evidence" value="ECO:0007669"/>
    <property type="project" value="InterPro"/>
</dbReference>
<dbReference type="PIRSF" id="PIRSF039085">
    <property type="entry name" value="ABC_ATPase_HisP"/>
    <property type="match status" value="1"/>
</dbReference>
<dbReference type="EMBL" id="CP021435">
    <property type="protein sequence ID" value="ATJ82539.1"/>
    <property type="molecule type" value="Genomic_DNA"/>
</dbReference>
<dbReference type="InterPro" id="IPR003593">
    <property type="entry name" value="AAA+_ATPase"/>
</dbReference>
<keyword evidence="7" id="KW-0029">Amino-acid transport</keyword>
<sequence>MTSSTQAPSPDASAALAVEVRHLVKRYGDLEVLRDVSLEVPEGSVTSIIGASGSGKSTLLRCLNLLERPDQGDLAIADETIRFDRNPQGGIVGLDRRQLQRLRAKVSMVFQQFNLWPHFTVLGNVTEAPMRVQGLSRRRAIERAEHYLERVGMADKRDGYPAYLSGGQQQRVAIARALAMEPRLLLFDEPTSALDPERVSEVLGVIRDLAAEGRTMVLVTHEMAFAREVSDQVVFLDRGFVGEAGSPRRVFEESRDPRCRRFVAPAA</sequence>
<dbReference type="GO" id="GO:0015424">
    <property type="term" value="F:ABC-type amino acid transporter activity"/>
    <property type="evidence" value="ECO:0007669"/>
    <property type="project" value="InterPro"/>
</dbReference>
<dbReference type="InterPro" id="IPR030679">
    <property type="entry name" value="ABC_ATPase_HisP-typ"/>
</dbReference>
<dbReference type="InterPro" id="IPR050086">
    <property type="entry name" value="MetN_ABC_transporter-like"/>
</dbReference>
<dbReference type="PANTHER" id="PTHR43166:SF35">
    <property type="entry name" value="L-CYSTINE IMPORT ATP-BINDING PROTEIN TCYN"/>
    <property type="match status" value="1"/>
</dbReference>
<dbReference type="AlphaFoldDB" id="A0A291P6R0"/>
<dbReference type="OrthoDB" id="9802264at2"/>
<dbReference type="PROSITE" id="PS50893">
    <property type="entry name" value="ABC_TRANSPORTER_2"/>
    <property type="match status" value="1"/>
</dbReference>
<gene>
    <name evidence="10" type="ORF">BEI_1552</name>
</gene>
<dbReference type="PANTHER" id="PTHR43166">
    <property type="entry name" value="AMINO ACID IMPORT ATP-BINDING PROTEIN"/>
    <property type="match status" value="1"/>
</dbReference>
<dbReference type="FunFam" id="3.40.50.300:FF:000020">
    <property type="entry name" value="Amino acid ABC transporter ATP-binding component"/>
    <property type="match status" value="1"/>
</dbReference>
<keyword evidence="3" id="KW-0813">Transport</keyword>
<accession>A0A291P6R0</accession>
<dbReference type="InterPro" id="IPR003439">
    <property type="entry name" value="ABC_transporter-like_ATP-bd"/>
</dbReference>
<evidence type="ECO:0000313" key="11">
    <source>
        <dbReference type="Proteomes" id="UP000219993"/>
    </source>
</evidence>
<comment type="subcellular location">
    <subcellularLocation>
        <location evidence="1">Cell inner membrane</location>
        <topology evidence="1">Peripheral membrane protein</topology>
    </subcellularLocation>
</comment>
<evidence type="ECO:0000256" key="5">
    <source>
        <dbReference type="ARBA" id="ARBA00022741"/>
    </source>
</evidence>
<evidence type="ECO:0000256" key="1">
    <source>
        <dbReference type="ARBA" id="ARBA00004417"/>
    </source>
</evidence>
<organism evidence="10 11">
    <name type="scientific">Halomonas beimenensis</name>
    <dbReference type="NCBI Taxonomy" id="475662"/>
    <lineage>
        <taxon>Bacteria</taxon>
        <taxon>Pseudomonadati</taxon>
        <taxon>Pseudomonadota</taxon>
        <taxon>Gammaproteobacteria</taxon>
        <taxon>Oceanospirillales</taxon>
        <taxon>Halomonadaceae</taxon>
        <taxon>Halomonas</taxon>
    </lineage>
</organism>
<dbReference type="Proteomes" id="UP000219993">
    <property type="component" value="Chromosome"/>
</dbReference>
<evidence type="ECO:0000256" key="7">
    <source>
        <dbReference type="ARBA" id="ARBA00022970"/>
    </source>
</evidence>
<evidence type="ECO:0000313" key="10">
    <source>
        <dbReference type="EMBL" id="ATJ82539.1"/>
    </source>
</evidence>
<dbReference type="SUPFAM" id="SSF52540">
    <property type="entry name" value="P-loop containing nucleoside triphosphate hydrolases"/>
    <property type="match status" value="1"/>
</dbReference>
<dbReference type="InterPro" id="IPR027417">
    <property type="entry name" value="P-loop_NTPase"/>
</dbReference>
<evidence type="ECO:0000256" key="6">
    <source>
        <dbReference type="ARBA" id="ARBA00022840"/>
    </source>
</evidence>
<protein>
    <submittedName>
        <fullName evidence="10">Arginine/ornithine ABC transporter, ATP-binding protein AotP</fullName>
    </submittedName>
</protein>
<evidence type="ECO:0000256" key="3">
    <source>
        <dbReference type="ARBA" id="ARBA00022448"/>
    </source>
</evidence>
<dbReference type="Gene3D" id="3.40.50.300">
    <property type="entry name" value="P-loop containing nucleotide triphosphate hydrolases"/>
    <property type="match status" value="1"/>
</dbReference>
<keyword evidence="6 10" id="KW-0067">ATP-binding</keyword>
<keyword evidence="5" id="KW-0547">Nucleotide-binding</keyword>
<evidence type="ECO:0000256" key="2">
    <source>
        <dbReference type="ARBA" id="ARBA00005417"/>
    </source>
</evidence>
<keyword evidence="8" id="KW-0472">Membrane</keyword>
<reference evidence="10 11" key="1">
    <citation type="journal article" date="2017" name="Sci. Rep.">
        <title>Revealing the Saline Adaptation Strategies of the Halophilic Bacterium Halomonas beimenensis through High-throughput Omics and Transposon Mutagenesis Approaches.</title>
        <authorList>
            <person name="Chen Y.H."/>
            <person name="Lin S.S."/>
            <person name="Shyu Y.T."/>
        </authorList>
    </citation>
    <scope>NUCLEOTIDE SEQUENCE [LARGE SCALE GENOMIC DNA]</scope>
    <source>
        <strain evidence="10 11">NTU-111</strain>
    </source>
</reference>
<name>A0A291P6R0_9GAMM</name>